<evidence type="ECO:0000313" key="3">
    <source>
        <dbReference type="Proteomes" id="UP000316304"/>
    </source>
</evidence>
<accession>A0A5C6CQZ8</accession>
<evidence type="ECO:0000313" key="2">
    <source>
        <dbReference type="EMBL" id="TWU26325.1"/>
    </source>
</evidence>
<dbReference type="AlphaFoldDB" id="A0A5C6CQZ8"/>
<reference evidence="2 3" key="1">
    <citation type="submission" date="2019-02" db="EMBL/GenBank/DDBJ databases">
        <title>Deep-cultivation of Planctomycetes and their phenomic and genomic characterization uncovers novel biology.</title>
        <authorList>
            <person name="Wiegand S."/>
            <person name="Jogler M."/>
            <person name="Boedeker C."/>
            <person name="Pinto D."/>
            <person name="Vollmers J."/>
            <person name="Rivas-Marin E."/>
            <person name="Kohn T."/>
            <person name="Peeters S.H."/>
            <person name="Heuer A."/>
            <person name="Rast P."/>
            <person name="Oberbeckmann S."/>
            <person name="Bunk B."/>
            <person name="Jeske O."/>
            <person name="Meyerdierks A."/>
            <person name="Storesund J.E."/>
            <person name="Kallscheuer N."/>
            <person name="Luecker S."/>
            <person name="Lage O.M."/>
            <person name="Pohl T."/>
            <person name="Merkel B.J."/>
            <person name="Hornburger P."/>
            <person name="Mueller R.-W."/>
            <person name="Bruemmer F."/>
            <person name="Labrenz M."/>
            <person name="Spormann A.M."/>
            <person name="Op Den Camp H."/>
            <person name="Overmann J."/>
            <person name="Amann R."/>
            <person name="Jetten M.S.M."/>
            <person name="Mascher T."/>
            <person name="Medema M.H."/>
            <person name="Devos D.P."/>
            <person name="Kaster A.-K."/>
            <person name="Ovreas L."/>
            <person name="Rohde M."/>
            <person name="Galperin M.Y."/>
            <person name="Jogler C."/>
        </authorList>
    </citation>
    <scope>NUCLEOTIDE SEQUENCE [LARGE SCALE GENOMIC DNA]</scope>
    <source>
        <strain evidence="2 3">Pla52o</strain>
    </source>
</reference>
<feature type="compositionally biased region" description="Basic and acidic residues" evidence="1">
    <location>
        <begin position="1"/>
        <end position="12"/>
    </location>
</feature>
<keyword evidence="3" id="KW-1185">Reference proteome</keyword>
<dbReference type="Proteomes" id="UP000316304">
    <property type="component" value="Unassembled WGS sequence"/>
</dbReference>
<name>A0A5C6CQZ8_9BACT</name>
<gene>
    <name evidence="2" type="ORF">Pla52o_01780</name>
</gene>
<organism evidence="2 3">
    <name type="scientific">Novipirellula galeiformis</name>
    <dbReference type="NCBI Taxonomy" id="2528004"/>
    <lineage>
        <taxon>Bacteria</taxon>
        <taxon>Pseudomonadati</taxon>
        <taxon>Planctomycetota</taxon>
        <taxon>Planctomycetia</taxon>
        <taxon>Pirellulales</taxon>
        <taxon>Pirellulaceae</taxon>
        <taxon>Novipirellula</taxon>
    </lineage>
</organism>
<sequence>MAHQKWNDDTDRSTLPIHGANTIGSREGGTKPDSSSITIFFVELGTQAKGAAKRVVPLAAQNISDSACITALP</sequence>
<proteinExistence type="predicted"/>
<comment type="caution">
    <text evidence="2">The sequence shown here is derived from an EMBL/GenBank/DDBJ whole genome shotgun (WGS) entry which is preliminary data.</text>
</comment>
<feature type="region of interest" description="Disordered" evidence="1">
    <location>
        <begin position="1"/>
        <end position="33"/>
    </location>
</feature>
<dbReference type="EMBL" id="SJPT01000001">
    <property type="protein sequence ID" value="TWU26325.1"/>
    <property type="molecule type" value="Genomic_DNA"/>
</dbReference>
<evidence type="ECO:0000256" key="1">
    <source>
        <dbReference type="SAM" id="MobiDB-lite"/>
    </source>
</evidence>
<protein>
    <submittedName>
        <fullName evidence="2">Uncharacterized protein</fullName>
    </submittedName>
</protein>